<reference evidence="3" key="2">
    <citation type="submission" date="2019-07" db="EMBL/GenBank/DDBJ databases">
        <authorList>
            <person name="Whitman W."/>
            <person name="Huntemann M."/>
            <person name="Clum A."/>
            <person name="Pillay M."/>
            <person name="Palaniappan K."/>
            <person name="Varghese N."/>
            <person name="Mikhailova N."/>
            <person name="Stamatis D."/>
            <person name="Reddy T."/>
            <person name="Daum C."/>
            <person name="Shapiro N."/>
            <person name="Ivanova N."/>
            <person name="Kyrpides N."/>
            <person name="Woyke T."/>
        </authorList>
    </citation>
    <scope>NUCLEOTIDE SEQUENCE</scope>
    <source>
        <strain evidence="3">CGMCC 1.10685</strain>
    </source>
</reference>
<dbReference type="AlphaFoldDB" id="A0A562PLM4"/>
<dbReference type="Proteomes" id="UP000437862">
    <property type="component" value="Chromosome"/>
</dbReference>
<organism evidence="3 4">
    <name type="scientific">Pseudoduganella flava</name>
    <dbReference type="NCBI Taxonomy" id="871742"/>
    <lineage>
        <taxon>Bacteria</taxon>
        <taxon>Pseudomonadati</taxon>
        <taxon>Pseudomonadota</taxon>
        <taxon>Betaproteobacteria</taxon>
        <taxon>Burkholderiales</taxon>
        <taxon>Oxalobacteraceae</taxon>
        <taxon>Telluria group</taxon>
        <taxon>Pseudoduganella</taxon>
    </lineage>
</organism>
<dbReference type="EMBL" id="CP046904">
    <property type="protein sequence ID" value="QGZ42386.1"/>
    <property type="molecule type" value="Genomic_DNA"/>
</dbReference>
<feature type="signal peptide" evidence="1">
    <location>
        <begin position="1"/>
        <end position="28"/>
    </location>
</feature>
<evidence type="ECO:0000313" key="4">
    <source>
        <dbReference type="Proteomes" id="UP000315112"/>
    </source>
</evidence>
<proteinExistence type="predicted"/>
<dbReference type="EMBL" id="VLKW01000008">
    <property type="protein sequence ID" value="TWI44946.1"/>
    <property type="molecule type" value="Genomic_DNA"/>
</dbReference>
<evidence type="ECO:0000256" key="1">
    <source>
        <dbReference type="SAM" id="SignalP"/>
    </source>
</evidence>
<reference evidence="2 5" key="3">
    <citation type="submission" date="2019-12" db="EMBL/GenBank/DDBJ databases">
        <title>Draft Genome Sequences of Six Type Strains of the Genus Massilia.</title>
        <authorList>
            <person name="Miess H."/>
            <person name="Frediansyah A."/>
            <person name="Goeker M."/>
            <person name="Gross H."/>
        </authorList>
    </citation>
    <scope>NUCLEOTIDE SEQUENCE [LARGE SCALE GENOMIC DNA]</scope>
    <source>
        <strain evidence="2 5">DSM 26639</strain>
    </source>
</reference>
<keyword evidence="1" id="KW-0732">Signal</keyword>
<reference evidence="3 4" key="1">
    <citation type="journal article" date="2015" name="Stand. Genomic Sci.">
        <title>Genomic Encyclopedia of Bacterial and Archaeal Type Strains, Phase III: the genomes of soil and plant-associated and newly described type strains.</title>
        <authorList>
            <person name="Whitman W.B."/>
            <person name="Woyke T."/>
            <person name="Klenk H.P."/>
            <person name="Zhou Y."/>
            <person name="Lilburn T.G."/>
            <person name="Beck B.J."/>
            <person name="De Vos P."/>
            <person name="Vandamme P."/>
            <person name="Eisen J.A."/>
            <person name="Garrity G."/>
            <person name="Hugenholtz P."/>
            <person name="Kyrpides N.C."/>
        </authorList>
    </citation>
    <scope>NUCLEOTIDE SEQUENCE [LARGE SCALE GENOMIC DNA]</scope>
    <source>
        <strain evidence="3 4">CGMCC 1.10685</strain>
    </source>
</reference>
<protein>
    <submittedName>
        <fullName evidence="3">Uncharacterized protein</fullName>
    </submittedName>
</protein>
<keyword evidence="5" id="KW-1185">Reference proteome</keyword>
<feature type="chain" id="PRO_5044617819" evidence="1">
    <location>
        <begin position="29"/>
        <end position="222"/>
    </location>
</feature>
<evidence type="ECO:0000313" key="5">
    <source>
        <dbReference type="Proteomes" id="UP000437862"/>
    </source>
</evidence>
<accession>A0A562PLM4</accession>
<evidence type="ECO:0000313" key="2">
    <source>
        <dbReference type="EMBL" id="QGZ42386.1"/>
    </source>
</evidence>
<dbReference type="OrthoDB" id="9965027at2"/>
<name>A0A562PLM4_9BURK</name>
<sequence>MSQFAHQSAALSLCLALAVAAPCAPVHAQAQGTAAIDAAALMPESFGNVSLGMTQADLLRARPAIRQDGFKGDNAGHAKLLFEKGKSDFIDQAIYLFDEAKPVLVAVVFTRQQPALPAKQAVPAFRSAVAAKWGAPDQVGYARAETGGREIGMVWRRRDAVVMANYPADGKAGTTTVRIGAPGSIVEAYANKLDSMDKTTQEKLKQEMRDQLRNTPNTARYQ</sequence>
<gene>
    <name evidence="2" type="ORF">GO485_27375</name>
    <name evidence="3" type="ORF">IP92_04121</name>
</gene>
<dbReference type="Proteomes" id="UP000315112">
    <property type="component" value="Unassembled WGS sequence"/>
</dbReference>
<evidence type="ECO:0000313" key="3">
    <source>
        <dbReference type="EMBL" id="TWI44946.1"/>
    </source>
</evidence>
<dbReference type="RefSeq" id="WP_145878550.1">
    <property type="nucleotide sequence ID" value="NZ_CP046904.1"/>
</dbReference>